<evidence type="ECO:0000256" key="1">
    <source>
        <dbReference type="SAM" id="MobiDB-lite"/>
    </source>
</evidence>
<gene>
    <name evidence="2" type="ORF">B9Z19DRAFT_35463</name>
</gene>
<keyword evidence="3" id="KW-1185">Reference proteome</keyword>
<dbReference type="Proteomes" id="UP000244722">
    <property type="component" value="Unassembled WGS sequence"/>
</dbReference>
<reference evidence="2 3" key="1">
    <citation type="submission" date="2017-04" db="EMBL/GenBank/DDBJ databases">
        <title>Draft genome sequence of Tuber borchii Vittad., a whitish edible truffle.</title>
        <authorList>
            <consortium name="DOE Joint Genome Institute"/>
            <person name="Murat C."/>
            <person name="Kuo A."/>
            <person name="Barry K.W."/>
            <person name="Clum A."/>
            <person name="Dockter R.B."/>
            <person name="Fauchery L."/>
            <person name="Iotti M."/>
            <person name="Kohler A."/>
            <person name="Labutti K."/>
            <person name="Lindquist E.A."/>
            <person name="Lipzen A."/>
            <person name="Ohm R.A."/>
            <person name="Wang M."/>
            <person name="Grigoriev I.V."/>
            <person name="Zambonelli A."/>
            <person name="Martin F.M."/>
        </authorList>
    </citation>
    <scope>NUCLEOTIDE SEQUENCE [LARGE SCALE GENOMIC DNA]</scope>
    <source>
        <strain evidence="2 3">Tbo3840</strain>
    </source>
</reference>
<feature type="region of interest" description="Disordered" evidence="1">
    <location>
        <begin position="187"/>
        <end position="214"/>
    </location>
</feature>
<accession>A0A2T6ZTP3</accession>
<feature type="compositionally biased region" description="Polar residues" evidence="1">
    <location>
        <begin position="198"/>
        <end position="212"/>
    </location>
</feature>
<dbReference type="AlphaFoldDB" id="A0A2T6ZTP3"/>
<protein>
    <submittedName>
        <fullName evidence="2">Uncharacterized protein</fullName>
    </submittedName>
</protein>
<name>A0A2T6ZTP3_TUBBO</name>
<evidence type="ECO:0000313" key="3">
    <source>
        <dbReference type="Proteomes" id="UP000244722"/>
    </source>
</evidence>
<sequence length="229" mass="24948">MCMSTSTRAQLLMADCYAEICIPVVALGLWWKGRSGANTTSVWHGTGTAAQLVSLSYNCFLSFSFSFSSFASPSLAASCRTEGLTSYEMVLAAYIASFSFSLFHSEFPLQSSAGETSTETTYRMLGNCVHLSPEHPSYSARECHTRKHDIRKAPSCRSCGYPVDRAVVPGTVLYGKATNSLAHSFTAPPPPIHLPASEKSQWPNKSKQTKPGRTSKCAYIHTQNALECH</sequence>
<organism evidence="2 3">
    <name type="scientific">Tuber borchii</name>
    <name type="common">White truffle</name>
    <dbReference type="NCBI Taxonomy" id="42251"/>
    <lineage>
        <taxon>Eukaryota</taxon>
        <taxon>Fungi</taxon>
        <taxon>Dikarya</taxon>
        <taxon>Ascomycota</taxon>
        <taxon>Pezizomycotina</taxon>
        <taxon>Pezizomycetes</taxon>
        <taxon>Pezizales</taxon>
        <taxon>Tuberaceae</taxon>
        <taxon>Tuber</taxon>
    </lineage>
</organism>
<proteinExistence type="predicted"/>
<comment type="caution">
    <text evidence="2">The sequence shown here is derived from an EMBL/GenBank/DDBJ whole genome shotgun (WGS) entry which is preliminary data.</text>
</comment>
<dbReference type="EMBL" id="NESQ01000105">
    <property type="protein sequence ID" value="PUU78872.1"/>
    <property type="molecule type" value="Genomic_DNA"/>
</dbReference>
<evidence type="ECO:0000313" key="2">
    <source>
        <dbReference type="EMBL" id="PUU78872.1"/>
    </source>
</evidence>